<dbReference type="STRING" id="1003.SAMN04488541_104421"/>
<dbReference type="InterPro" id="IPR028098">
    <property type="entry name" value="Glyco_trans_4-like_N"/>
</dbReference>
<sequence length="401" mass="44952">MSNSRYILIISPNYPPEQGACASRMRYMAQGLSKAGYQIEVLTAMPNYPTGKIFPTYSSYFFYQVYDERVLVRHFPLYPSNANNLTTRLLSMASLSFSVLFSIFFKRQKKPDIVIVQSPPLLLALSAYFLSNFYKARFVLNISDLWPRALLDLGKISKNGLYRIAHAIEKFLYRSAKLCIGQSQEILTYVGQFAPQTPTFLYRTGVDCQLFQPLTFIEQRNVPLKIVYAGLLGIAQGILSICKNLNFKELNAELHIFGDGYEKNQIAKFVASNPEVGISLHEAVKHEEVAKLLPTFDAMLIAQKAVVLGTVPSKIYEAMATGLPILFCGGGEGASLVEQHQLGFVSLPNDFNSLKKNILTLSKMTLSEKQAIGSRSRQLALEEFDRAKILESLLAELKQIK</sequence>
<dbReference type="AlphaFoldDB" id="A0A1I2J8E2"/>
<dbReference type="Gene3D" id="3.40.50.2000">
    <property type="entry name" value="Glycogen Phosphorylase B"/>
    <property type="match status" value="2"/>
</dbReference>
<evidence type="ECO:0000313" key="3">
    <source>
        <dbReference type="Proteomes" id="UP000199513"/>
    </source>
</evidence>
<dbReference type="Pfam" id="PF13692">
    <property type="entry name" value="Glyco_trans_1_4"/>
    <property type="match status" value="1"/>
</dbReference>
<dbReference type="SUPFAM" id="SSF53756">
    <property type="entry name" value="UDP-Glycosyltransferase/glycogen phosphorylase"/>
    <property type="match status" value="1"/>
</dbReference>
<dbReference type="RefSeq" id="WP_091549038.1">
    <property type="nucleotide sequence ID" value="NZ_FONY01000044.1"/>
</dbReference>
<dbReference type="InterPro" id="IPR050194">
    <property type="entry name" value="Glycosyltransferase_grp1"/>
</dbReference>
<dbReference type="Proteomes" id="UP000199513">
    <property type="component" value="Unassembled WGS sequence"/>
</dbReference>
<dbReference type="Pfam" id="PF13579">
    <property type="entry name" value="Glyco_trans_4_4"/>
    <property type="match status" value="1"/>
</dbReference>
<keyword evidence="2" id="KW-0808">Transferase</keyword>
<proteinExistence type="predicted"/>
<evidence type="ECO:0000313" key="2">
    <source>
        <dbReference type="EMBL" id="SFF51015.1"/>
    </source>
</evidence>
<dbReference type="PANTHER" id="PTHR45947:SF3">
    <property type="entry name" value="SULFOQUINOVOSYL TRANSFERASE SQD2"/>
    <property type="match status" value="1"/>
</dbReference>
<evidence type="ECO:0000259" key="1">
    <source>
        <dbReference type="Pfam" id="PF13579"/>
    </source>
</evidence>
<dbReference type="CDD" id="cd03794">
    <property type="entry name" value="GT4_WbuB-like"/>
    <property type="match status" value="1"/>
</dbReference>
<dbReference type="GO" id="GO:0016758">
    <property type="term" value="F:hexosyltransferase activity"/>
    <property type="evidence" value="ECO:0007669"/>
    <property type="project" value="TreeGrafter"/>
</dbReference>
<organism evidence="2 3">
    <name type="scientific">Thermoflexibacter ruber</name>
    <dbReference type="NCBI Taxonomy" id="1003"/>
    <lineage>
        <taxon>Bacteria</taxon>
        <taxon>Pseudomonadati</taxon>
        <taxon>Bacteroidota</taxon>
        <taxon>Cytophagia</taxon>
        <taxon>Cytophagales</taxon>
        <taxon>Thermoflexibacteraceae</taxon>
        <taxon>Thermoflexibacter</taxon>
    </lineage>
</organism>
<keyword evidence="3" id="KW-1185">Reference proteome</keyword>
<accession>A0A1I2J8E2</accession>
<reference evidence="2 3" key="1">
    <citation type="submission" date="2016-10" db="EMBL/GenBank/DDBJ databases">
        <authorList>
            <person name="de Groot N.N."/>
        </authorList>
    </citation>
    <scope>NUCLEOTIDE SEQUENCE [LARGE SCALE GENOMIC DNA]</scope>
    <source>
        <strain>GEY</strain>
        <strain evidence="3">DSM 9560</strain>
    </source>
</reference>
<protein>
    <submittedName>
        <fullName evidence="2">Glycosyltransferase involved in cell wall bisynthesis</fullName>
    </submittedName>
</protein>
<dbReference type="OrthoDB" id="9811902at2"/>
<feature type="domain" description="Glycosyltransferase subfamily 4-like N-terminal" evidence="1">
    <location>
        <begin position="21"/>
        <end position="191"/>
    </location>
</feature>
<name>A0A1I2J8E2_9BACT</name>
<dbReference type="EMBL" id="FONY01000044">
    <property type="protein sequence ID" value="SFF51015.1"/>
    <property type="molecule type" value="Genomic_DNA"/>
</dbReference>
<dbReference type="PANTHER" id="PTHR45947">
    <property type="entry name" value="SULFOQUINOVOSYL TRANSFERASE SQD2"/>
    <property type="match status" value="1"/>
</dbReference>
<gene>
    <name evidence="2" type="ORF">SAMN04488541_104421</name>
</gene>